<organism evidence="1 2">
    <name type="scientific">Sphenostylis stenocarpa</name>
    <dbReference type="NCBI Taxonomy" id="92480"/>
    <lineage>
        <taxon>Eukaryota</taxon>
        <taxon>Viridiplantae</taxon>
        <taxon>Streptophyta</taxon>
        <taxon>Embryophyta</taxon>
        <taxon>Tracheophyta</taxon>
        <taxon>Spermatophyta</taxon>
        <taxon>Magnoliopsida</taxon>
        <taxon>eudicotyledons</taxon>
        <taxon>Gunneridae</taxon>
        <taxon>Pentapetalae</taxon>
        <taxon>rosids</taxon>
        <taxon>fabids</taxon>
        <taxon>Fabales</taxon>
        <taxon>Fabaceae</taxon>
        <taxon>Papilionoideae</taxon>
        <taxon>50 kb inversion clade</taxon>
        <taxon>NPAAA clade</taxon>
        <taxon>indigoferoid/millettioid clade</taxon>
        <taxon>Phaseoleae</taxon>
        <taxon>Sphenostylis</taxon>
    </lineage>
</organism>
<dbReference type="Proteomes" id="UP001189624">
    <property type="component" value="Chromosome 5"/>
</dbReference>
<keyword evidence="2" id="KW-1185">Reference proteome</keyword>
<name>A0AA86SRY5_9FABA</name>
<dbReference type="AlphaFoldDB" id="A0AA86SRY5"/>
<evidence type="ECO:0000313" key="1">
    <source>
        <dbReference type="EMBL" id="CAJ1956440.1"/>
    </source>
</evidence>
<proteinExistence type="predicted"/>
<evidence type="ECO:0000313" key="2">
    <source>
        <dbReference type="Proteomes" id="UP001189624"/>
    </source>
</evidence>
<accession>A0AA86SRY5</accession>
<sequence length="87" mass="9636">MTWSQGFNKQILKITYKKLEGASLCSACGCGAIVLASSYACDAITVGIVPVFASSTIHIHVHTHFALHRLNKLFALYHELYMDHVSR</sequence>
<reference evidence="1" key="1">
    <citation type="submission" date="2023-10" db="EMBL/GenBank/DDBJ databases">
        <authorList>
            <person name="Domelevo Entfellner J.-B."/>
        </authorList>
    </citation>
    <scope>NUCLEOTIDE SEQUENCE</scope>
</reference>
<gene>
    <name evidence="1" type="ORF">AYBTSS11_LOCUS16661</name>
</gene>
<dbReference type="Gramene" id="rna-AYBTSS11_LOCUS16661">
    <property type="protein sequence ID" value="CAJ1956440.1"/>
    <property type="gene ID" value="gene-AYBTSS11_LOCUS16661"/>
</dbReference>
<dbReference type="EMBL" id="OY731402">
    <property type="protein sequence ID" value="CAJ1956440.1"/>
    <property type="molecule type" value="Genomic_DNA"/>
</dbReference>
<protein>
    <submittedName>
        <fullName evidence="1">Uncharacterized protein</fullName>
    </submittedName>
</protein>